<dbReference type="Pfam" id="PF04338">
    <property type="entry name" value="DUF481"/>
    <property type="match status" value="1"/>
</dbReference>
<dbReference type="EMBL" id="QWGA01000003">
    <property type="protein sequence ID" value="RIJ31594.1"/>
    <property type="molecule type" value="Genomic_DNA"/>
</dbReference>
<reference evidence="1 2" key="1">
    <citation type="submission" date="2018-08" db="EMBL/GenBank/DDBJ databases">
        <title>Henriciella mobilis sp. nov., isolated from seawater.</title>
        <authorList>
            <person name="Cheng H."/>
            <person name="Wu Y.-H."/>
            <person name="Xu X.-W."/>
            <person name="Guo L.-L."/>
        </authorList>
    </citation>
    <scope>NUCLEOTIDE SEQUENCE [LARGE SCALE GENOMIC DNA]</scope>
    <source>
        <strain evidence="1 2">CCUG67844</strain>
    </source>
</reference>
<keyword evidence="2" id="KW-1185">Reference proteome</keyword>
<organism evidence="1 2">
    <name type="scientific">Henriciella algicola</name>
    <dbReference type="NCBI Taxonomy" id="1608422"/>
    <lineage>
        <taxon>Bacteria</taxon>
        <taxon>Pseudomonadati</taxon>
        <taxon>Pseudomonadota</taxon>
        <taxon>Alphaproteobacteria</taxon>
        <taxon>Hyphomonadales</taxon>
        <taxon>Hyphomonadaceae</taxon>
        <taxon>Henriciella</taxon>
    </lineage>
</organism>
<protein>
    <submittedName>
        <fullName evidence="1">DUF481 domain-containing protein</fullName>
    </submittedName>
</protein>
<evidence type="ECO:0000313" key="2">
    <source>
        <dbReference type="Proteomes" id="UP000265845"/>
    </source>
</evidence>
<dbReference type="InterPro" id="IPR007433">
    <property type="entry name" value="DUF481"/>
</dbReference>
<proteinExistence type="predicted"/>
<gene>
    <name evidence="1" type="ORF">D1222_04945</name>
</gene>
<accession>A0A399RMR2</accession>
<comment type="caution">
    <text evidence="1">The sequence shown here is derived from an EMBL/GenBank/DDBJ whole genome shotgun (WGS) entry which is preliminary data.</text>
</comment>
<evidence type="ECO:0000313" key="1">
    <source>
        <dbReference type="EMBL" id="RIJ31594.1"/>
    </source>
</evidence>
<sequence>MFDLLLAPAIAGGAAPAIITPDVEELPRAVHRMISAAMNTHDPAQVDAVIAAAKMAYPQHAAKIDAVVEDLSLPVEPLRIQPLVVPAPKPARFGGAHYWEDRNGEISLSAAETKGNTDTLFLGLHGKLNLKRRSQIHRLETYANMAEANGVDSQNNWGASYQLDTLWTDAYFGYVRGSFARDDFAGFETDAFAGVGAGAYLIQGAAMTLRSEFGPGYRFLDIAKKEGTVGSIGLYGAAEFDWLIDEDWTLELDTKVNFSGPTSTVHPTLRMNADVSDHVQAGVSYDVRYESNPPLKSESLDRILRFNVKYKY</sequence>
<dbReference type="AlphaFoldDB" id="A0A399RMR2"/>
<name>A0A399RMR2_9PROT</name>
<dbReference type="Proteomes" id="UP000265845">
    <property type="component" value="Unassembled WGS sequence"/>
</dbReference>
<dbReference type="OrthoDB" id="7631035at2"/>
<dbReference type="RefSeq" id="WP_119453087.1">
    <property type="nucleotide sequence ID" value="NZ_QWGA01000003.1"/>
</dbReference>